<dbReference type="SUPFAM" id="SSF53927">
    <property type="entry name" value="Cytidine deaminase-like"/>
    <property type="match status" value="1"/>
</dbReference>
<evidence type="ECO:0000313" key="5">
    <source>
        <dbReference type="EMBL" id="ODS23329.1"/>
    </source>
</evidence>
<evidence type="ECO:0000256" key="2">
    <source>
        <dbReference type="ARBA" id="ARBA00023150"/>
    </source>
</evidence>
<dbReference type="GO" id="GO:0016783">
    <property type="term" value="F:sulfurtransferase activity"/>
    <property type="evidence" value="ECO:0007669"/>
    <property type="project" value="InterPro"/>
</dbReference>
<comment type="subcellular location">
    <subcellularLocation>
        <location evidence="3">Cytoplasm</location>
    </subcellularLocation>
</comment>
<evidence type="ECO:0000256" key="3">
    <source>
        <dbReference type="HAMAP-Rule" id="MF_00187"/>
    </source>
</evidence>
<dbReference type="InterPro" id="IPR003786">
    <property type="entry name" value="FdhD"/>
</dbReference>
<evidence type="ECO:0000256" key="1">
    <source>
        <dbReference type="ARBA" id="ARBA00022490"/>
    </source>
</evidence>
<keyword evidence="2 3" id="KW-0501">Molybdenum cofactor biosynthesis</keyword>
<comment type="function">
    <text evidence="3">Required for formate dehydrogenase (FDH) activity. Acts as a sulfur carrier protein that transfers sulfur from IscS to the molybdenum cofactor prior to its insertion into FDH.</text>
</comment>
<accession>A0A1D2QP31</accession>
<comment type="similarity">
    <text evidence="3">Belongs to the FdhD family.</text>
</comment>
<dbReference type="STRING" id="62101.AB835_09535"/>
<dbReference type="Gene3D" id="3.40.140.10">
    <property type="entry name" value="Cytidine Deaminase, domain 2"/>
    <property type="match status" value="1"/>
</dbReference>
<dbReference type="GO" id="GO:0097163">
    <property type="term" value="F:sulfur carrier activity"/>
    <property type="evidence" value="ECO:0007669"/>
    <property type="project" value="UniProtKB-UniRule"/>
</dbReference>
<dbReference type="Proteomes" id="UP000242502">
    <property type="component" value="Unassembled WGS sequence"/>
</dbReference>
<dbReference type="PANTHER" id="PTHR30592:SF1">
    <property type="entry name" value="SULFUR CARRIER PROTEIN FDHD"/>
    <property type="match status" value="1"/>
</dbReference>
<dbReference type="Pfam" id="PF02634">
    <property type="entry name" value="FdhD-NarQ"/>
    <property type="match status" value="1"/>
</dbReference>
<dbReference type="InterPro" id="IPR016193">
    <property type="entry name" value="Cytidine_deaminase-like"/>
</dbReference>
<gene>
    <name evidence="3" type="primary">fdhD</name>
    <name evidence="5" type="ORF">AB835_09535</name>
</gene>
<proteinExistence type="inferred from homology"/>
<comment type="caution">
    <text evidence="5">The sequence shown here is derived from an EMBL/GenBank/DDBJ whole genome shotgun (WGS) entry which is preliminary data.</text>
</comment>
<evidence type="ECO:0000313" key="6">
    <source>
        <dbReference type="Proteomes" id="UP000242502"/>
    </source>
</evidence>
<dbReference type="HAMAP" id="MF_00187">
    <property type="entry name" value="FdhD"/>
    <property type="match status" value="1"/>
</dbReference>
<feature type="region of interest" description="Disordered" evidence="4">
    <location>
        <begin position="1"/>
        <end position="23"/>
    </location>
</feature>
<name>A0A1D2QP31_9GAMM</name>
<dbReference type="AlphaFoldDB" id="A0A1D2QP31"/>
<dbReference type="PANTHER" id="PTHR30592">
    <property type="entry name" value="FORMATE DEHYDROGENASE"/>
    <property type="match status" value="1"/>
</dbReference>
<dbReference type="NCBIfam" id="TIGR00129">
    <property type="entry name" value="fdhD_narQ"/>
    <property type="match status" value="1"/>
</dbReference>
<reference evidence="5 6" key="1">
    <citation type="journal article" date="2016" name="Appl. Environ. Microbiol.">
        <title>Lack of Overt Genome Reduction in the Bryostatin-Producing Bryozoan Symbiont "Candidatus Endobugula sertula".</title>
        <authorList>
            <person name="Miller I.J."/>
            <person name="Vanee N."/>
            <person name="Fong S.S."/>
            <person name="Lim-Fong G.E."/>
            <person name="Kwan J.C."/>
        </authorList>
    </citation>
    <scope>NUCLEOTIDE SEQUENCE [LARGE SCALE GENOMIC DNA]</scope>
    <source>
        <strain evidence="5">AB1-4</strain>
    </source>
</reference>
<feature type="compositionally biased region" description="Basic residues" evidence="4">
    <location>
        <begin position="1"/>
        <end position="11"/>
    </location>
</feature>
<dbReference type="GO" id="GO:0005737">
    <property type="term" value="C:cytoplasm"/>
    <property type="evidence" value="ECO:0007669"/>
    <property type="project" value="UniProtKB-SubCell"/>
</dbReference>
<dbReference type="GO" id="GO:0006777">
    <property type="term" value="P:Mo-molybdopterin cofactor biosynthetic process"/>
    <property type="evidence" value="ECO:0007669"/>
    <property type="project" value="UniProtKB-UniRule"/>
</dbReference>
<dbReference type="Gene3D" id="3.10.20.10">
    <property type="match status" value="1"/>
</dbReference>
<feature type="active site" description="Cysteine persulfide intermediate" evidence="3">
    <location>
        <position position="110"/>
    </location>
</feature>
<keyword evidence="1 3" id="KW-0963">Cytoplasm</keyword>
<protein>
    <recommendedName>
        <fullName evidence="3">Sulfur carrier protein FdhD</fullName>
    </recommendedName>
</protein>
<dbReference type="EMBL" id="MDLC01000032">
    <property type="protein sequence ID" value="ODS23329.1"/>
    <property type="molecule type" value="Genomic_DNA"/>
</dbReference>
<organism evidence="5 6">
    <name type="scientific">Candidatus Endobugula sertula</name>
    <name type="common">Bugula neritina bacterial symbiont</name>
    <dbReference type="NCBI Taxonomy" id="62101"/>
    <lineage>
        <taxon>Bacteria</taxon>
        <taxon>Pseudomonadati</taxon>
        <taxon>Pseudomonadota</taxon>
        <taxon>Gammaproteobacteria</taxon>
        <taxon>Cellvibrionales</taxon>
        <taxon>Cellvibrionaceae</taxon>
        <taxon>Candidatus Endobugula</taxon>
    </lineage>
</organism>
<feature type="binding site" evidence="3">
    <location>
        <begin position="247"/>
        <end position="252"/>
    </location>
    <ligand>
        <name>Mo-bis(molybdopterin guanine dinucleotide)</name>
        <dbReference type="ChEBI" id="CHEBI:60539"/>
    </ligand>
</feature>
<dbReference type="PIRSF" id="PIRSF015626">
    <property type="entry name" value="FdhD"/>
    <property type="match status" value="1"/>
</dbReference>
<sequence>MSDKGAKRHTVYVRDPTGEQQKEDQVAEEKAIAMVYNGISHAVMMATPLDLSDFALGFSLTEKIIATPQQLKNIEIIRSDLGYEIQMDIIGSAWMQLKQRRRQLNGRTGCGICGLESLEAVQPVVQIVRAAVLPTYAVVDEAMQEMQAQQTLHEQCGAVHAAAFVDASGHVVALREDIGRHNALDKLLGAIARRNTNEGFITVSSRASYEMIYKTATQGISTLIAASAPTMMAIELAHQAQMNLIGFVKPGRQSIYCQSAAFIENNEDKV</sequence>
<evidence type="ECO:0000256" key="4">
    <source>
        <dbReference type="SAM" id="MobiDB-lite"/>
    </source>
</evidence>